<feature type="transmembrane region" description="Helical" evidence="3">
    <location>
        <begin position="21"/>
        <end position="42"/>
    </location>
</feature>
<proteinExistence type="inferred from homology"/>
<dbReference type="InParanoid" id="G2XWT8"/>
<dbReference type="STRING" id="999810.G2XWT8"/>
<evidence type="ECO:0000256" key="2">
    <source>
        <dbReference type="ARBA" id="ARBA00035112"/>
    </source>
</evidence>
<sequence length="246" mass="27847">MDLLRRNTSRKQHGATREVRIRRFLVASILVSLLLIVFVLLLNPRPQPFSLRSSSAHGPLPSLPRFFQNYPTLESYGPIADSHWETLLLSPNGGFIKVQRNETFVESWGISMFHALHCLRMLRDALAPTPSEHSEHSHHFRPTHLTHCFTYLAQSLLCAADDTIEAPVPEYNLHDEITGFRVDGIGVQHKQCRDPALLYAVASKTEQSPLTRDWPGLQGAKELIWDSSVWENGKNCNLNGKNIIPL</sequence>
<reference evidence="5" key="1">
    <citation type="journal article" date="2011" name="PLoS Genet.">
        <title>Genomic analysis of the necrotrophic fungal pathogens Sclerotinia sclerotiorum and Botrytis cinerea.</title>
        <authorList>
            <person name="Amselem J."/>
            <person name="Cuomo C.A."/>
            <person name="van Kan J.A."/>
            <person name="Viaud M."/>
            <person name="Benito E.P."/>
            <person name="Couloux A."/>
            <person name="Coutinho P.M."/>
            <person name="de Vries R.P."/>
            <person name="Dyer P.S."/>
            <person name="Fillinger S."/>
            <person name="Fournier E."/>
            <person name="Gout L."/>
            <person name="Hahn M."/>
            <person name="Kohn L."/>
            <person name="Lapalu N."/>
            <person name="Plummer K.M."/>
            <person name="Pradier J.M."/>
            <person name="Quevillon E."/>
            <person name="Sharon A."/>
            <person name="Simon A."/>
            <person name="ten Have A."/>
            <person name="Tudzynski B."/>
            <person name="Tudzynski P."/>
            <person name="Wincker P."/>
            <person name="Andrew M."/>
            <person name="Anthouard V."/>
            <person name="Beever R.E."/>
            <person name="Beffa R."/>
            <person name="Benoit I."/>
            <person name="Bouzid O."/>
            <person name="Brault B."/>
            <person name="Chen Z."/>
            <person name="Choquer M."/>
            <person name="Collemare J."/>
            <person name="Cotton P."/>
            <person name="Danchin E.G."/>
            <person name="Da Silva C."/>
            <person name="Gautier A."/>
            <person name="Giraud C."/>
            <person name="Giraud T."/>
            <person name="Gonzalez C."/>
            <person name="Grossetete S."/>
            <person name="Guldener U."/>
            <person name="Henrissat B."/>
            <person name="Howlett B.J."/>
            <person name="Kodira C."/>
            <person name="Kretschmer M."/>
            <person name="Lappartient A."/>
            <person name="Leroch M."/>
            <person name="Levis C."/>
            <person name="Mauceli E."/>
            <person name="Neuveglise C."/>
            <person name="Oeser B."/>
            <person name="Pearson M."/>
            <person name="Poulain J."/>
            <person name="Poussereau N."/>
            <person name="Quesneville H."/>
            <person name="Rascle C."/>
            <person name="Schumacher J."/>
            <person name="Segurens B."/>
            <person name="Sexton A."/>
            <person name="Silva E."/>
            <person name="Sirven C."/>
            <person name="Soanes D.M."/>
            <person name="Talbot N.J."/>
            <person name="Templeton M."/>
            <person name="Yandava C."/>
            <person name="Yarden O."/>
            <person name="Zeng Q."/>
            <person name="Rollins J.A."/>
            <person name="Lebrun M.H."/>
            <person name="Dickman M."/>
        </authorList>
    </citation>
    <scope>NUCLEOTIDE SEQUENCE [LARGE SCALE GENOMIC DNA]</scope>
    <source>
        <strain evidence="5">T4</strain>
    </source>
</reference>
<protein>
    <recommendedName>
        <fullName evidence="6">Oxidase ustYa</fullName>
    </recommendedName>
</protein>
<dbReference type="GO" id="GO:0043386">
    <property type="term" value="P:mycotoxin biosynthetic process"/>
    <property type="evidence" value="ECO:0007669"/>
    <property type="project" value="InterPro"/>
</dbReference>
<dbReference type="OrthoDB" id="3687641at2759"/>
<dbReference type="AlphaFoldDB" id="G2XWT8"/>
<comment type="pathway">
    <text evidence="1">Mycotoxin biosynthesis.</text>
</comment>
<evidence type="ECO:0008006" key="6">
    <source>
        <dbReference type="Google" id="ProtNLM"/>
    </source>
</evidence>
<keyword evidence="3" id="KW-0472">Membrane</keyword>
<dbReference type="PANTHER" id="PTHR33365">
    <property type="entry name" value="YALI0B05434P"/>
    <property type="match status" value="1"/>
</dbReference>
<evidence type="ECO:0000313" key="5">
    <source>
        <dbReference type="Proteomes" id="UP000008177"/>
    </source>
</evidence>
<gene>
    <name evidence="4" type="ORF">BofuT4_P053070.1</name>
</gene>
<keyword evidence="3" id="KW-0812">Transmembrane</keyword>
<accession>G2XWT8</accession>
<name>G2XWT8_BOTF4</name>
<dbReference type="Pfam" id="PF11807">
    <property type="entry name" value="UstYa"/>
    <property type="match status" value="1"/>
</dbReference>
<dbReference type="eggNOG" id="ENOG502TDMR">
    <property type="taxonomic scope" value="Eukaryota"/>
</dbReference>
<comment type="similarity">
    <text evidence="2">Belongs to the ustYa family.</text>
</comment>
<dbReference type="InterPro" id="IPR021765">
    <property type="entry name" value="UstYa-like"/>
</dbReference>
<dbReference type="PANTHER" id="PTHR33365:SF4">
    <property type="entry name" value="CYCLOCHLOROTINE BIOSYNTHESIS PROTEIN O"/>
    <property type="match status" value="1"/>
</dbReference>
<dbReference type="EMBL" id="FQ790272">
    <property type="protein sequence ID" value="CCD44958.1"/>
    <property type="molecule type" value="Genomic_DNA"/>
</dbReference>
<dbReference type="HOGENOM" id="CLU_1128914_0_0_1"/>
<evidence type="ECO:0000313" key="4">
    <source>
        <dbReference type="EMBL" id="CCD44958.1"/>
    </source>
</evidence>
<evidence type="ECO:0000256" key="3">
    <source>
        <dbReference type="SAM" id="Phobius"/>
    </source>
</evidence>
<keyword evidence="3" id="KW-1133">Transmembrane helix</keyword>
<organism evidence="4 5">
    <name type="scientific">Botryotinia fuckeliana (strain T4)</name>
    <name type="common">Noble rot fungus</name>
    <name type="synonym">Botrytis cinerea</name>
    <dbReference type="NCBI Taxonomy" id="999810"/>
    <lineage>
        <taxon>Eukaryota</taxon>
        <taxon>Fungi</taxon>
        <taxon>Dikarya</taxon>
        <taxon>Ascomycota</taxon>
        <taxon>Pezizomycotina</taxon>
        <taxon>Leotiomycetes</taxon>
        <taxon>Helotiales</taxon>
        <taxon>Sclerotiniaceae</taxon>
        <taxon>Botrytis</taxon>
    </lineage>
</organism>
<dbReference type="Proteomes" id="UP000008177">
    <property type="component" value="Unplaced contigs"/>
</dbReference>
<evidence type="ECO:0000256" key="1">
    <source>
        <dbReference type="ARBA" id="ARBA00004685"/>
    </source>
</evidence>